<organism evidence="3 4">
    <name type="scientific">Chelatococcus asaccharovorans</name>
    <dbReference type="NCBI Taxonomy" id="28210"/>
    <lineage>
        <taxon>Bacteria</taxon>
        <taxon>Pseudomonadati</taxon>
        <taxon>Pseudomonadota</taxon>
        <taxon>Alphaproteobacteria</taxon>
        <taxon>Hyphomicrobiales</taxon>
        <taxon>Chelatococcaceae</taxon>
        <taxon>Chelatococcus</taxon>
    </lineage>
</organism>
<keyword evidence="4" id="KW-1185">Reference proteome</keyword>
<accession>A0A2V3U475</accession>
<reference evidence="3 4" key="1">
    <citation type="submission" date="2018-05" db="EMBL/GenBank/DDBJ databases">
        <title>Genomic Encyclopedia of Type Strains, Phase IV (KMG-IV): sequencing the most valuable type-strain genomes for metagenomic binning, comparative biology and taxonomic classification.</title>
        <authorList>
            <person name="Goeker M."/>
        </authorList>
    </citation>
    <scope>NUCLEOTIDE SEQUENCE [LARGE SCALE GENOMIC DNA]</scope>
    <source>
        <strain evidence="3 4">DSM 6462</strain>
    </source>
</reference>
<protein>
    <submittedName>
        <fullName evidence="3">ABC-type Fe3+ transport system substrate-binding protein</fullName>
    </submittedName>
</protein>
<dbReference type="Pfam" id="PF13343">
    <property type="entry name" value="SBP_bac_6"/>
    <property type="match status" value="1"/>
</dbReference>
<evidence type="ECO:0000313" key="3">
    <source>
        <dbReference type="EMBL" id="PXW57379.1"/>
    </source>
</evidence>
<evidence type="ECO:0000256" key="2">
    <source>
        <dbReference type="SAM" id="SignalP"/>
    </source>
</evidence>
<dbReference type="PANTHER" id="PTHR30006">
    <property type="entry name" value="THIAMINE-BINDING PERIPLASMIC PROTEIN-RELATED"/>
    <property type="match status" value="1"/>
</dbReference>
<dbReference type="Proteomes" id="UP000248021">
    <property type="component" value="Unassembled WGS sequence"/>
</dbReference>
<dbReference type="AlphaFoldDB" id="A0A2V3U475"/>
<gene>
    <name evidence="3" type="ORF">C7450_107420</name>
</gene>
<dbReference type="EMBL" id="QJJK01000007">
    <property type="protein sequence ID" value="PXW57379.1"/>
    <property type="molecule type" value="Genomic_DNA"/>
</dbReference>
<dbReference type="Gene3D" id="3.40.190.10">
    <property type="entry name" value="Periplasmic binding protein-like II"/>
    <property type="match status" value="2"/>
</dbReference>
<comment type="caution">
    <text evidence="3">The sequence shown here is derived from an EMBL/GenBank/DDBJ whole genome shotgun (WGS) entry which is preliminary data.</text>
</comment>
<sequence>MLNRRMVLWRGLAAGAASTALGRSAFAEPGWEGVVAKAKAEGRAIYYSSGIAKTEEPLMAQFGKTAGFAVEYARPGGGEIVLRKYEQEIKGGAESADVCGLSDYALGIYARDKGYAATPDLPNLAKLSSAFAMTDPGIYPTGGLTMPIIVNKTMIPDGQGPTKYTDLIDPKYKGKILFGAPENAGTSTLLIKGLVEQHGWDFIKALRANEVSEMRLQAEAMQAVARGEKPICVVAQAWGFLYQLQGAPTRMIFPEDGTVLARYCFFISKKAAHPAAGAVLANHLLSADYQKALAEENGFYGSNSDAPPPPGMPAVSALKIYSPNLVELTAQRGEIIDTWRKIMG</sequence>
<dbReference type="SUPFAM" id="SSF53850">
    <property type="entry name" value="Periplasmic binding protein-like II"/>
    <property type="match status" value="1"/>
</dbReference>
<dbReference type="RefSeq" id="WP_170147316.1">
    <property type="nucleotide sequence ID" value="NZ_JAHBRY010000001.1"/>
</dbReference>
<evidence type="ECO:0000313" key="4">
    <source>
        <dbReference type="Proteomes" id="UP000248021"/>
    </source>
</evidence>
<feature type="chain" id="PRO_5016093097" evidence="2">
    <location>
        <begin position="28"/>
        <end position="344"/>
    </location>
</feature>
<name>A0A2V3U475_9HYPH</name>
<keyword evidence="1 2" id="KW-0732">Signal</keyword>
<evidence type="ECO:0000256" key="1">
    <source>
        <dbReference type="ARBA" id="ARBA00022729"/>
    </source>
</evidence>
<feature type="signal peptide" evidence="2">
    <location>
        <begin position="1"/>
        <end position="27"/>
    </location>
</feature>
<proteinExistence type="predicted"/>